<gene>
    <name evidence="1" type="ORF">Patl1_03992</name>
</gene>
<dbReference type="Proteomes" id="UP001164250">
    <property type="component" value="Chromosome 3"/>
</dbReference>
<proteinExistence type="predicted"/>
<evidence type="ECO:0000313" key="2">
    <source>
        <dbReference type="Proteomes" id="UP001164250"/>
    </source>
</evidence>
<keyword evidence="2" id="KW-1185">Reference proteome</keyword>
<protein>
    <submittedName>
        <fullName evidence="1">Uncharacterized protein</fullName>
    </submittedName>
</protein>
<dbReference type="EMBL" id="CM047899">
    <property type="protein sequence ID" value="KAJ0103690.1"/>
    <property type="molecule type" value="Genomic_DNA"/>
</dbReference>
<sequence>MLISCYCLVIDTVLYRNHLLLSIQYLVFDVVSVITGLFLCYVGFFKRSEGENTLLQEPLLNGNSNVSDDVGSRIKSRGADNVTPYSTAGLFSLFTFFWMGSLIAVGYKKTLDLEDVPQLDRHDSVVKAFPIFRSKLEADGGVGSGVTTLKLQVGIRIRAVLVVMVYNKGLTLSCQAKAGAH</sequence>
<comment type="caution">
    <text evidence="1">The sequence shown here is derived from an EMBL/GenBank/DDBJ whole genome shotgun (WGS) entry which is preliminary data.</text>
</comment>
<organism evidence="1 2">
    <name type="scientific">Pistacia atlantica</name>
    <dbReference type="NCBI Taxonomy" id="434234"/>
    <lineage>
        <taxon>Eukaryota</taxon>
        <taxon>Viridiplantae</taxon>
        <taxon>Streptophyta</taxon>
        <taxon>Embryophyta</taxon>
        <taxon>Tracheophyta</taxon>
        <taxon>Spermatophyta</taxon>
        <taxon>Magnoliopsida</taxon>
        <taxon>eudicotyledons</taxon>
        <taxon>Gunneridae</taxon>
        <taxon>Pentapetalae</taxon>
        <taxon>rosids</taxon>
        <taxon>malvids</taxon>
        <taxon>Sapindales</taxon>
        <taxon>Anacardiaceae</taxon>
        <taxon>Pistacia</taxon>
    </lineage>
</organism>
<name>A0ACC1BXQ7_9ROSI</name>
<reference evidence="2" key="1">
    <citation type="journal article" date="2023" name="G3 (Bethesda)">
        <title>Genome assembly and association tests identify interacting loci associated with vigor, precocity, and sex in interspecific pistachio rootstocks.</title>
        <authorList>
            <person name="Palmer W."/>
            <person name="Jacygrad E."/>
            <person name="Sagayaradj S."/>
            <person name="Cavanaugh K."/>
            <person name="Han R."/>
            <person name="Bertier L."/>
            <person name="Beede B."/>
            <person name="Kafkas S."/>
            <person name="Golino D."/>
            <person name="Preece J."/>
            <person name="Michelmore R."/>
        </authorList>
    </citation>
    <scope>NUCLEOTIDE SEQUENCE [LARGE SCALE GENOMIC DNA]</scope>
</reference>
<accession>A0ACC1BXQ7</accession>
<evidence type="ECO:0000313" key="1">
    <source>
        <dbReference type="EMBL" id="KAJ0103690.1"/>
    </source>
</evidence>